<dbReference type="SUPFAM" id="SSF47336">
    <property type="entry name" value="ACP-like"/>
    <property type="match status" value="1"/>
</dbReference>
<dbReference type="Gene3D" id="2.30.38.10">
    <property type="entry name" value="Luciferase, Domain 3"/>
    <property type="match status" value="1"/>
</dbReference>
<dbReference type="Gene3D" id="3.40.50.980">
    <property type="match status" value="2"/>
</dbReference>
<gene>
    <name evidence="6" type="ORF">BS297_05035</name>
</gene>
<dbReference type="PANTHER" id="PTHR45527">
    <property type="entry name" value="NONRIBOSOMAL PEPTIDE SYNTHETASE"/>
    <property type="match status" value="1"/>
</dbReference>
<feature type="domain" description="Carrier" evidence="5">
    <location>
        <begin position="661"/>
        <end position="735"/>
    </location>
</feature>
<dbReference type="InterPro" id="IPR036736">
    <property type="entry name" value="ACP-like_sf"/>
</dbReference>
<dbReference type="Pfam" id="PF00550">
    <property type="entry name" value="PP-binding"/>
    <property type="match status" value="1"/>
</dbReference>
<dbReference type="InterPro" id="IPR000873">
    <property type="entry name" value="AMP-dep_synth/lig_dom"/>
</dbReference>
<dbReference type="InterPro" id="IPR020845">
    <property type="entry name" value="AMP-binding_CS"/>
</dbReference>
<dbReference type="GO" id="GO:0043041">
    <property type="term" value="P:amino acid activation for nonribosomal peptide biosynthetic process"/>
    <property type="evidence" value="ECO:0007669"/>
    <property type="project" value="TreeGrafter"/>
</dbReference>
<feature type="non-terminal residue" evidence="6">
    <location>
        <position position="1384"/>
    </location>
</feature>
<name>A0A5N5E8S5_RHOER</name>
<dbReference type="Gene3D" id="3.30.559.30">
    <property type="entry name" value="Nonribosomal peptide synthetase, condensation domain"/>
    <property type="match status" value="3"/>
</dbReference>
<dbReference type="PROSITE" id="PS00012">
    <property type="entry name" value="PHOSPHOPANTETHEINE"/>
    <property type="match status" value="1"/>
</dbReference>
<evidence type="ECO:0000313" key="6">
    <source>
        <dbReference type="EMBL" id="KAB2586483.1"/>
    </source>
</evidence>
<dbReference type="InterPro" id="IPR009081">
    <property type="entry name" value="PP-bd_ACP"/>
</dbReference>
<dbReference type="PROSITE" id="PS00455">
    <property type="entry name" value="AMP_BINDING"/>
    <property type="match status" value="1"/>
</dbReference>
<dbReference type="EMBL" id="MRBO01000182">
    <property type="protein sequence ID" value="KAB2586483.1"/>
    <property type="molecule type" value="Genomic_DNA"/>
</dbReference>
<evidence type="ECO:0000259" key="5">
    <source>
        <dbReference type="PROSITE" id="PS50075"/>
    </source>
</evidence>
<dbReference type="Pfam" id="PF00501">
    <property type="entry name" value="AMP-binding"/>
    <property type="match status" value="1"/>
</dbReference>
<accession>A0A5N5E8S5</accession>
<keyword evidence="4" id="KW-0045">Antibiotic biosynthesis</keyword>
<dbReference type="InterPro" id="IPR045851">
    <property type="entry name" value="AMP-bd_C_sf"/>
</dbReference>
<dbReference type="InterPro" id="IPR020806">
    <property type="entry name" value="PKS_PP-bd"/>
</dbReference>
<dbReference type="InterPro" id="IPR006162">
    <property type="entry name" value="Ppantetheine_attach_site"/>
</dbReference>
<dbReference type="Gene3D" id="3.30.300.30">
    <property type="match status" value="1"/>
</dbReference>
<dbReference type="InterPro" id="IPR023213">
    <property type="entry name" value="CAT-like_dom_sf"/>
</dbReference>
<dbReference type="PROSITE" id="PS50075">
    <property type="entry name" value="CARRIER"/>
    <property type="match status" value="1"/>
</dbReference>
<reference evidence="6 7" key="1">
    <citation type="journal article" date="2017" name="Poromechanics V (2013)">
        <title>Genomic Characterization of the Arsenic-Tolerant Actinobacterium, &lt;i&gt;Rhodococcus erythropolis&lt;/i&gt; S43.</title>
        <authorList>
            <person name="Retamal-Morales G."/>
            <person name="Mehnert M."/>
            <person name="Schwabe R."/>
            <person name="Tischler D."/>
            <person name="Schloemann M."/>
            <person name="Levican G.J."/>
        </authorList>
    </citation>
    <scope>NUCLEOTIDE SEQUENCE [LARGE SCALE GENOMIC DNA]</scope>
    <source>
        <strain evidence="6 7">S43</strain>
    </source>
</reference>
<dbReference type="NCBIfam" id="TIGR01733">
    <property type="entry name" value="AA-adenyl-dom"/>
    <property type="match status" value="1"/>
</dbReference>
<protein>
    <submittedName>
        <fullName evidence="6">Non-ribosomal peptide synthetase</fullName>
    </submittedName>
</protein>
<dbReference type="FunFam" id="3.40.50.980:FF:000001">
    <property type="entry name" value="Non-ribosomal peptide synthetase"/>
    <property type="match status" value="1"/>
</dbReference>
<dbReference type="GO" id="GO:0017000">
    <property type="term" value="P:antibiotic biosynthetic process"/>
    <property type="evidence" value="ECO:0007669"/>
    <property type="project" value="UniProtKB-KW"/>
</dbReference>
<evidence type="ECO:0000313" key="7">
    <source>
        <dbReference type="Proteomes" id="UP000325576"/>
    </source>
</evidence>
<dbReference type="SMART" id="SM00823">
    <property type="entry name" value="PKS_PP"/>
    <property type="match status" value="1"/>
</dbReference>
<dbReference type="GO" id="GO:0031177">
    <property type="term" value="F:phosphopantetheine binding"/>
    <property type="evidence" value="ECO:0007669"/>
    <property type="project" value="InterPro"/>
</dbReference>
<sequence>TDFAGTIGWFTSEFPVRVPTDALLTADDLADALSGGAAAGHLLRAVKEAKRAVPGGGVGYGVLRHLDRDTAPDLSACSTPELLLNYLGRFPSLPGTGWRLPEQDPFAVIEPASKAMSEVLALNAFVREDDSTMLAVEWTAAGSVLDAATIVELQEHWERALAALTAHAALFEGGLTPSDCSATIFGQGAVVDQAGINELEAVHGPLADVLPLSPLQEGLLFHAVRDGEADVYTLTARFDLSGPLDEVKLADAFETVIDRHPNLRAAFHYEQFERPVQIIPRGAKVEWRSVDLTSVPADTAFRSADQLEDEAADYVFDVSTPPLLRALLIRLPGGVHRLVLNAHHLLTDGWSTPIVLRELMNVYHDGDAHLPAPTPYRDYLAWIAGRDQDSARAVWSERLRGLTAPTLVADAGAPRSVPVALEVPLATSDAEALIELGRARALTVNTLVQGAWAAALAEATGQWDVVFGATVSGRPAELSGVEGMVGLFSNTIPARLDIVADQPMLDQFVGLQNAQFDIVDVEHTSLAEIERIAGIGQLFDTLLVFENFPNSGAGQPASHTLRVEGFTNRGVTHYPMTLMAPPSTGLDLVLYHDPAVVSEATAQRMVTRLAEILRGLLTEPTAPASAVLSVVRQTRRVADAVAVTKMVAVTKKAAASDQAIDVDPAVVDAVCACVATVLEIPDVDPGDNFFTLGGHSLTAMRLVGSLRKLGIRVVVSDVFDTPTPLGLAVAARVDQKKFSPDSVAVVDRPAVTVATFRAPAVAGNPDHERYWVRTLAGLPLETDLPYDRPRGEEYRPHTYVRQLRDARFGDGSGCDAVLLAAVAATLNGFGGGRDLAVGLFSEGTDSLIRVDLSGRPRIADVVRRVENAVSEALAHSDVSLDRIADLLGRPTSSLFAARVGHSPGNSVDLEFVRTATELRLTVDAGLFDAATADALLDGVIAVLGHENSTVVADLRLAENKSDRDPGRRATPPSGISQLFARHVSRHPDDVAVISGEVGITYGELSARVDELARELLAAGAGPEKVVAVALDRDADLVAGLLAVLRIGAAYLPLDVDYPSERLEFMIEDAAPVCVLTSIDSAGQLPSTVATSVFVDGEFTNSGVVLPSPPAAGDHLAYMIHTSGSTGRPKGVMVSTGNLAAFADTVLEDCWIRPGDRIVAVTTVSFDIAALELLCPLAAGATVVIADRRTVRDPDALSALIIASDATVMQATPALWRVVTEHENAVGLAMVRALVGGEALPQDLADDLVANAASVRNVYGPTEATVWATSSVITTGDRVTIGQPWTDVHVRILDDDLREVPEGVAGELYLGGAQVVRGYLNRPDLTVARFVADPSLPGARLYRTGDLVRRRRGVLQFLRRADDQVKVRGFRIELGEVEGALGSVA</sequence>
<comment type="caution">
    <text evidence="6">The sequence shown here is derived from an EMBL/GenBank/DDBJ whole genome shotgun (WGS) entry which is preliminary data.</text>
</comment>
<dbReference type="GO" id="GO:0005737">
    <property type="term" value="C:cytoplasm"/>
    <property type="evidence" value="ECO:0007669"/>
    <property type="project" value="TreeGrafter"/>
</dbReference>
<keyword evidence="3" id="KW-0597">Phosphoprotein</keyword>
<organism evidence="6 7">
    <name type="scientific">Rhodococcus erythropolis</name>
    <name type="common">Arthrobacter picolinophilus</name>
    <dbReference type="NCBI Taxonomy" id="1833"/>
    <lineage>
        <taxon>Bacteria</taxon>
        <taxon>Bacillati</taxon>
        <taxon>Actinomycetota</taxon>
        <taxon>Actinomycetes</taxon>
        <taxon>Mycobacteriales</taxon>
        <taxon>Nocardiaceae</taxon>
        <taxon>Rhodococcus</taxon>
        <taxon>Rhodococcus erythropolis group</taxon>
    </lineage>
</organism>
<evidence type="ECO:0000256" key="1">
    <source>
        <dbReference type="ARBA" id="ARBA00001957"/>
    </source>
</evidence>
<dbReference type="Pfam" id="PF00668">
    <property type="entry name" value="Condensation"/>
    <property type="match status" value="1"/>
</dbReference>
<dbReference type="InterPro" id="IPR001242">
    <property type="entry name" value="Condensation_dom"/>
</dbReference>
<dbReference type="SUPFAM" id="SSF56801">
    <property type="entry name" value="Acetyl-CoA synthetase-like"/>
    <property type="match status" value="1"/>
</dbReference>
<evidence type="ECO:0000256" key="3">
    <source>
        <dbReference type="ARBA" id="ARBA00022553"/>
    </source>
</evidence>
<dbReference type="GO" id="GO:0008610">
    <property type="term" value="P:lipid biosynthetic process"/>
    <property type="evidence" value="ECO:0007669"/>
    <property type="project" value="UniProtKB-ARBA"/>
</dbReference>
<keyword evidence="2" id="KW-0596">Phosphopantetheine</keyword>
<dbReference type="Proteomes" id="UP000325576">
    <property type="component" value="Unassembled WGS sequence"/>
</dbReference>
<dbReference type="InterPro" id="IPR010071">
    <property type="entry name" value="AA_adenyl_dom"/>
</dbReference>
<dbReference type="InterPro" id="IPR010060">
    <property type="entry name" value="NRPS_synth"/>
</dbReference>
<evidence type="ECO:0000256" key="2">
    <source>
        <dbReference type="ARBA" id="ARBA00022450"/>
    </source>
</evidence>
<comment type="cofactor">
    <cofactor evidence="1">
        <name>pantetheine 4'-phosphate</name>
        <dbReference type="ChEBI" id="CHEBI:47942"/>
    </cofactor>
</comment>
<feature type="non-terminal residue" evidence="6">
    <location>
        <position position="1"/>
    </location>
</feature>
<dbReference type="UniPathway" id="UPA00011"/>
<proteinExistence type="predicted"/>
<dbReference type="GO" id="GO:0044550">
    <property type="term" value="P:secondary metabolite biosynthetic process"/>
    <property type="evidence" value="ECO:0007669"/>
    <property type="project" value="TreeGrafter"/>
</dbReference>
<dbReference type="Gene3D" id="1.10.1200.10">
    <property type="entry name" value="ACP-like"/>
    <property type="match status" value="1"/>
</dbReference>
<dbReference type="SUPFAM" id="SSF52777">
    <property type="entry name" value="CoA-dependent acyltransferases"/>
    <property type="match status" value="4"/>
</dbReference>
<dbReference type="NCBIfam" id="TIGR01720">
    <property type="entry name" value="NRPS-para261"/>
    <property type="match status" value="1"/>
</dbReference>
<evidence type="ECO:0000256" key="4">
    <source>
        <dbReference type="ARBA" id="ARBA00023194"/>
    </source>
</evidence>
<dbReference type="Gene3D" id="3.30.559.10">
    <property type="entry name" value="Chloramphenicol acetyltransferase-like domain"/>
    <property type="match status" value="1"/>
</dbReference>
<dbReference type="PANTHER" id="PTHR45527:SF1">
    <property type="entry name" value="FATTY ACID SYNTHASE"/>
    <property type="match status" value="1"/>
</dbReference>
<dbReference type="GO" id="GO:0003824">
    <property type="term" value="F:catalytic activity"/>
    <property type="evidence" value="ECO:0007669"/>
    <property type="project" value="InterPro"/>
</dbReference>